<sequence>MSYRSTVDQLVGAPGIAITAIPEDRTGLGIVKVNGQQWSAATEDPVAIAAGTKVWVVARDRVVLIVVAALS</sequence>
<accession>A0ABM6RPQ4</accession>
<evidence type="ECO:0000313" key="2">
    <source>
        <dbReference type="EMBL" id="AUW93333.1"/>
    </source>
</evidence>
<dbReference type="Pfam" id="PF01957">
    <property type="entry name" value="NfeD"/>
    <property type="match status" value="1"/>
</dbReference>
<organism evidence="2 3">
    <name type="scientific">Sulfobacillus thermotolerans</name>
    <dbReference type="NCBI Taxonomy" id="338644"/>
    <lineage>
        <taxon>Bacteria</taxon>
        <taxon>Bacillati</taxon>
        <taxon>Bacillota</taxon>
        <taxon>Clostridia</taxon>
        <taxon>Eubacteriales</taxon>
        <taxon>Clostridiales Family XVII. Incertae Sedis</taxon>
        <taxon>Sulfobacillus</taxon>
    </lineage>
</organism>
<gene>
    <name evidence="2" type="ORF">BXT84_04660</name>
</gene>
<evidence type="ECO:0000259" key="1">
    <source>
        <dbReference type="Pfam" id="PF01957"/>
    </source>
</evidence>
<dbReference type="Proteomes" id="UP000325292">
    <property type="component" value="Chromosome"/>
</dbReference>
<reference evidence="2 3" key="1">
    <citation type="journal article" date="2019" name="Sci. Rep.">
        <title>Sulfobacillus thermotolerans: new insights into resistance and metabolic capacities of acidophilic chemolithotrophs.</title>
        <authorList>
            <person name="Panyushkina A.E."/>
            <person name="Babenko V.V."/>
            <person name="Nikitina A.S."/>
            <person name="Selezneva O.V."/>
            <person name="Tsaplina I.A."/>
            <person name="Letarova M.A."/>
            <person name="Kostryukova E.S."/>
            <person name="Letarov A.V."/>
        </authorList>
    </citation>
    <scope>NUCLEOTIDE SEQUENCE [LARGE SCALE GENOMIC DNA]</scope>
    <source>
        <strain evidence="2 3">Kr1</strain>
    </source>
</reference>
<name>A0ABM6RPQ4_9FIRM</name>
<evidence type="ECO:0000313" key="3">
    <source>
        <dbReference type="Proteomes" id="UP000325292"/>
    </source>
</evidence>
<dbReference type="SUPFAM" id="SSF141322">
    <property type="entry name" value="NfeD domain-like"/>
    <property type="match status" value="1"/>
</dbReference>
<proteinExistence type="predicted"/>
<keyword evidence="3" id="KW-1185">Reference proteome</keyword>
<dbReference type="InterPro" id="IPR012340">
    <property type="entry name" value="NA-bd_OB-fold"/>
</dbReference>
<feature type="domain" description="NfeD-like C-terminal" evidence="1">
    <location>
        <begin position="7"/>
        <end position="66"/>
    </location>
</feature>
<protein>
    <recommendedName>
        <fullName evidence="1">NfeD-like C-terminal domain-containing protein</fullName>
    </recommendedName>
</protein>
<dbReference type="RefSeq" id="WP_103375076.1">
    <property type="nucleotide sequence ID" value="NZ_CP133983.1"/>
</dbReference>
<dbReference type="EMBL" id="CP019454">
    <property type="protein sequence ID" value="AUW93333.1"/>
    <property type="molecule type" value="Genomic_DNA"/>
</dbReference>
<dbReference type="Gene3D" id="2.40.50.140">
    <property type="entry name" value="Nucleic acid-binding proteins"/>
    <property type="match status" value="1"/>
</dbReference>
<dbReference type="InterPro" id="IPR002810">
    <property type="entry name" value="NfeD-like_C"/>
</dbReference>